<reference evidence="3 4" key="1">
    <citation type="submission" date="2019-07" db="EMBL/GenBank/DDBJ databases">
        <title>Whole genome shotgun sequence of Gluconobacter wancherniae NBRC 103581.</title>
        <authorList>
            <person name="Hosoyama A."/>
            <person name="Uohara A."/>
            <person name="Ohji S."/>
            <person name="Ichikawa N."/>
        </authorList>
    </citation>
    <scope>NUCLEOTIDE SEQUENCE [LARGE SCALE GENOMIC DNA]</scope>
    <source>
        <strain evidence="3 4">NBRC 103581</strain>
    </source>
</reference>
<dbReference type="InterPro" id="IPR009636">
    <property type="entry name" value="SCAF"/>
</dbReference>
<dbReference type="Proteomes" id="UP000321230">
    <property type="component" value="Unassembled WGS sequence"/>
</dbReference>
<comment type="caution">
    <text evidence="3">The sequence shown here is derived from an EMBL/GenBank/DDBJ whole genome shotgun (WGS) entry which is preliminary data.</text>
</comment>
<feature type="coiled-coil region" evidence="1">
    <location>
        <begin position="11"/>
        <end position="56"/>
    </location>
</feature>
<keyword evidence="1" id="KW-0175">Coiled coil</keyword>
<sequence length="164" mass="17905">MSETGEEVQDADALRQALKEARAEVETVRREMAGASAKQEKLLRTHEEALDRVRQAGDREVIAAELRAEAIRYGAHNPEDVVRLIDASDVVRDADGRVQGVAEAVERARKDRAYLFGEMSRAGVATGTTAGRSAPRPGGGEPFDARRANGADYEARKWQFLAQG</sequence>
<keyword evidence="4" id="KW-1185">Reference proteome</keyword>
<evidence type="ECO:0000313" key="4">
    <source>
        <dbReference type="Proteomes" id="UP000321230"/>
    </source>
</evidence>
<dbReference type="OrthoDB" id="7273237at2"/>
<accession>A0A511AZY4</accession>
<evidence type="ECO:0000256" key="2">
    <source>
        <dbReference type="SAM" id="MobiDB-lite"/>
    </source>
</evidence>
<evidence type="ECO:0000256" key="1">
    <source>
        <dbReference type="SAM" id="Coils"/>
    </source>
</evidence>
<dbReference type="EMBL" id="BJUZ01000002">
    <property type="protein sequence ID" value="GEK93748.1"/>
    <property type="molecule type" value="Genomic_DNA"/>
</dbReference>
<feature type="region of interest" description="Disordered" evidence="2">
    <location>
        <begin position="125"/>
        <end position="150"/>
    </location>
</feature>
<evidence type="ECO:0008006" key="5">
    <source>
        <dbReference type="Google" id="ProtNLM"/>
    </source>
</evidence>
<protein>
    <recommendedName>
        <fullName evidence="5">Phage minor structual protein GP20</fullName>
    </recommendedName>
</protein>
<dbReference type="AlphaFoldDB" id="A0A511AZY4"/>
<organism evidence="3 4">
    <name type="scientific">Gluconobacter wancherniae NBRC 103581</name>
    <dbReference type="NCBI Taxonomy" id="656744"/>
    <lineage>
        <taxon>Bacteria</taxon>
        <taxon>Pseudomonadati</taxon>
        <taxon>Pseudomonadota</taxon>
        <taxon>Alphaproteobacteria</taxon>
        <taxon>Acetobacterales</taxon>
        <taxon>Acetobacteraceae</taxon>
        <taxon>Gluconobacter</taxon>
    </lineage>
</organism>
<dbReference type="RefSeq" id="WP_146797618.1">
    <property type="nucleotide sequence ID" value="NZ_BEYS01000002.1"/>
</dbReference>
<name>A0A511AZY4_9PROT</name>
<evidence type="ECO:0000313" key="3">
    <source>
        <dbReference type="EMBL" id="GEK93748.1"/>
    </source>
</evidence>
<proteinExistence type="predicted"/>
<dbReference type="Pfam" id="PF06810">
    <property type="entry name" value="Phage_scaffold"/>
    <property type="match status" value="1"/>
</dbReference>
<gene>
    <name evidence="3" type="ORF">GWA01_15180</name>
</gene>